<evidence type="ECO:0008006" key="4">
    <source>
        <dbReference type="Google" id="ProtNLM"/>
    </source>
</evidence>
<dbReference type="OrthoDB" id="2506647at2759"/>
<name>A0A9P1M6A7_9PEZI</name>
<dbReference type="InterPro" id="IPR035810">
    <property type="entry name" value="PEBP_euk"/>
</dbReference>
<dbReference type="EMBL" id="CALLCH030000003">
    <property type="protein sequence ID" value="CAI4211884.1"/>
    <property type="molecule type" value="Genomic_DNA"/>
</dbReference>
<evidence type="ECO:0000313" key="2">
    <source>
        <dbReference type="EMBL" id="CAI4211884.1"/>
    </source>
</evidence>
<evidence type="ECO:0000313" key="3">
    <source>
        <dbReference type="Proteomes" id="UP000838763"/>
    </source>
</evidence>
<dbReference type="CDD" id="cd00866">
    <property type="entry name" value="PEBP_euk"/>
    <property type="match status" value="1"/>
</dbReference>
<reference evidence="2" key="1">
    <citation type="submission" date="2022-11" db="EMBL/GenBank/DDBJ databases">
        <authorList>
            <person name="Scott C."/>
            <person name="Bruce N."/>
        </authorList>
    </citation>
    <scope>NUCLEOTIDE SEQUENCE</scope>
</reference>
<protein>
    <recommendedName>
        <fullName evidence="4">PEBP-like protein</fullName>
    </recommendedName>
</protein>
<dbReference type="Proteomes" id="UP000838763">
    <property type="component" value="Unassembled WGS sequence"/>
</dbReference>
<dbReference type="AlphaFoldDB" id="A0A9P1M6A7"/>
<dbReference type="PANTHER" id="PTHR11362:SF82">
    <property type="entry name" value="PHOSPHATIDYLETHANOLAMINE-BINDING PROTEIN 4"/>
    <property type="match status" value="1"/>
</dbReference>
<organism evidence="2 3">
    <name type="scientific">Parascedosporium putredinis</name>
    <dbReference type="NCBI Taxonomy" id="1442378"/>
    <lineage>
        <taxon>Eukaryota</taxon>
        <taxon>Fungi</taxon>
        <taxon>Dikarya</taxon>
        <taxon>Ascomycota</taxon>
        <taxon>Pezizomycotina</taxon>
        <taxon>Sordariomycetes</taxon>
        <taxon>Hypocreomycetidae</taxon>
        <taxon>Microascales</taxon>
        <taxon>Microascaceae</taxon>
        <taxon>Parascedosporium</taxon>
    </lineage>
</organism>
<gene>
    <name evidence="2" type="ORF">PPNO1_LOCUS1656</name>
</gene>
<accession>A0A9P1M6A7</accession>
<proteinExistence type="predicted"/>
<sequence length="257" mass="26860">MYVSVSSVLGFALSTCALASAASSDDIIIRRQNPVNANSVTTADFKSRFVQSGIVPEVIAALDPPSPSTPPTRLARAAMLFSSLAAFPFEFSVENLNNATGITSSTRFLIYLLDADAPSRDQPNSRNLRHYLAGNYTLSNSGSSAPQPAANTGVHRFIYALYTQPPNFNTANFDSVGMSPETSNWSLPDWRMQLGLGPAIGATFFTIDTNANNGQGTSGQVDTAAQGGATVAGASTISSSRSVAALAALAVVARLVM</sequence>
<keyword evidence="3" id="KW-1185">Reference proteome</keyword>
<dbReference type="PANTHER" id="PTHR11362">
    <property type="entry name" value="PHOSPHATIDYLETHANOLAMINE-BINDING PROTEIN"/>
    <property type="match status" value="1"/>
</dbReference>
<feature type="chain" id="PRO_5040482820" description="PEBP-like protein" evidence="1">
    <location>
        <begin position="22"/>
        <end position="257"/>
    </location>
</feature>
<comment type="caution">
    <text evidence="2">The sequence shown here is derived from an EMBL/GenBank/DDBJ whole genome shotgun (WGS) entry which is preliminary data.</text>
</comment>
<dbReference type="Gene3D" id="3.90.280.10">
    <property type="entry name" value="PEBP-like"/>
    <property type="match status" value="1"/>
</dbReference>
<dbReference type="InterPro" id="IPR036610">
    <property type="entry name" value="PEBP-like_sf"/>
</dbReference>
<feature type="signal peptide" evidence="1">
    <location>
        <begin position="1"/>
        <end position="21"/>
    </location>
</feature>
<evidence type="ECO:0000256" key="1">
    <source>
        <dbReference type="SAM" id="SignalP"/>
    </source>
</evidence>
<keyword evidence="1" id="KW-0732">Signal</keyword>
<dbReference type="SUPFAM" id="SSF49777">
    <property type="entry name" value="PEBP-like"/>
    <property type="match status" value="1"/>
</dbReference>